<comment type="caution">
    <text evidence="9">The sequence shown here is derived from an EMBL/GenBank/DDBJ whole genome shotgun (WGS) entry which is preliminary data.</text>
</comment>
<dbReference type="PROSITE" id="PS00095">
    <property type="entry name" value="C5_MTASE_2"/>
    <property type="match status" value="1"/>
</dbReference>
<evidence type="ECO:0000256" key="7">
    <source>
        <dbReference type="PROSITE-ProRule" id="PRU01016"/>
    </source>
</evidence>
<evidence type="ECO:0000256" key="1">
    <source>
        <dbReference type="ARBA" id="ARBA00011975"/>
    </source>
</evidence>
<protein>
    <recommendedName>
        <fullName evidence="1">DNA (cytosine-5-)-methyltransferase</fullName>
        <ecNumber evidence="1">2.1.1.37</ecNumber>
    </recommendedName>
</protein>
<dbReference type="Gene3D" id="3.40.50.150">
    <property type="entry name" value="Vaccinia Virus protein VP39"/>
    <property type="match status" value="1"/>
</dbReference>
<name>A0AAP1QVM3_ACIBA</name>
<dbReference type="PANTHER" id="PTHR10629">
    <property type="entry name" value="CYTOSINE-SPECIFIC METHYLTRANSFERASE"/>
    <property type="match status" value="1"/>
</dbReference>
<dbReference type="Proteomes" id="UP000655940">
    <property type="component" value="Unassembled WGS sequence"/>
</dbReference>
<dbReference type="EMBL" id="JACZEI010000003">
    <property type="protein sequence ID" value="MBE0329384.1"/>
    <property type="molecule type" value="Genomic_DNA"/>
</dbReference>
<dbReference type="NCBIfam" id="TIGR00675">
    <property type="entry name" value="dcm"/>
    <property type="match status" value="1"/>
</dbReference>
<dbReference type="AlphaFoldDB" id="A0AAP1QVM3"/>
<dbReference type="PRINTS" id="PR00105">
    <property type="entry name" value="C5METTRFRASE"/>
</dbReference>
<dbReference type="GO" id="GO:0032259">
    <property type="term" value="P:methylation"/>
    <property type="evidence" value="ECO:0007669"/>
    <property type="project" value="UniProtKB-KW"/>
</dbReference>
<evidence type="ECO:0000256" key="6">
    <source>
        <dbReference type="ARBA" id="ARBA00047422"/>
    </source>
</evidence>
<evidence type="ECO:0000256" key="2">
    <source>
        <dbReference type="ARBA" id="ARBA00022603"/>
    </source>
</evidence>
<comment type="similarity">
    <text evidence="7 8">Belongs to the class I-like SAM-binding methyltransferase superfamily. C5-methyltransferase family.</text>
</comment>
<evidence type="ECO:0000313" key="10">
    <source>
        <dbReference type="Proteomes" id="UP000655940"/>
    </source>
</evidence>
<dbReference type="InterPro" id="IPR050390">
    <property type="entry name" value="C5-Methyltransferase"/>
</dbReference>
<dbReference type="GO" id="GO:0003677">
    <property type="term" value="F:DNA binding"/>
    <property type="evidence" value="ECO:0007669"/>
    <property type="project" value="TreeGrafter"/>
</dbReference>
<dbReference type="PANTHER" id="PTHR10629:SF52">
    <property type="entry name" value="DNA (CYTOSINE-5)-METHYLTRANSFERASE 1"/>
    <property type="match status" value="1"/>
</dbReference>
<dbReference type="RefSeq" id="WP_190595775.1">
    <property type="nucleotide sequence ID" value="NZ_JACXKJ010000002.1"/>
</dbReference>
<dbReference type="GO" id="GO:0044027">
    <property type="term" value="P:negative regulation of gene expression via chromosomal CpG island methylation"/>
    <property type="evidence" value="ECO:0007669"/>
    <property type="project" value="TreeGrafter"/>
</dbReference>
<evidence type="ECO:0000256" key="4">
    <source>
        <dbReference type="ARBA" id="ARBA00022691"/>
    </source>
</evidence>
<keyword evidence="3 7" id="KW-0808">Transferase</keyword>
<organism evidence="9 10">
    <name type="scientific">Acinetobacter baumannii</name>
    <dbReference type="NCBI Taxonomy" id="470"/>
    <lineage>
        <taxon>Bacteria</taxon>
        <taxon>Pseudomonadati</taxon>
        <taxon>Pseudomonadota</taxon>
        <taxon>Gammaproteobacteria</taxon>
        <taxon>Moraxellales</taxon>
        <taxon>Moraxellaceae</taxon>
        <taxon>Acinetobacter</taxon>
        <taxon>Acinetobacter calcoaceticus/baumannii complex</taxon>
    </lineage>
</organism>
<evidence type="ECO:0000256" key="5">
    <source>
        <dbReference type="ARBA" id="ARBA00022747"/>
    </source>
</evidence>
<feature type="active site" evidence="7">
    <location>
        <position position="84"/>
    </location>
</feature>
<gene>
    <name evidence="9" type="primary">dcm</name>
    <name evidence="9" type="ORF">IHV20_04325</name>
</gene>
<evidence type="ECO:0000256" key="8">
    <source>
        <dbReference type="RuleBase" id="RU000416"/>
    </source>
</evidence>
<keyword evidence="2 7" id="KW-0489">Methyltransferase</keyword>
<comment type="catalytic activity">
    <reaction evidence="6">
        <text>a 2'-deoxycytidine in DNA + S-adenosyl-L-methionine = a 5-methyl-2'-deoxycytidine in DNA + S-adenosyl-L-homocysteine + H(+)</text>
        <dbReference type="Rhea" id="RHEA:13681"/>
        <dbReference type="Rhea" id="RHEA-COMP:11369"/>
        <dbReference type="Rhea" id="RHEA-COMP:11370"/>
        <dbReference type="ChEBI" id="CHEBI:15378"/>
        <dbReference type="ChEBI" id="CHEBI:57856"/>
        <dbReference type="ChEBI" id="CHEBI:59789"/>
        <dbReference type="ChEBI" id="CHEBI:85452"/>
        <dbReference type="ChEBI" id="CHEBI:85454"/>
        <dbReference type="EC" id="2.1.1.37"/>
    </reaction>
</comment>
<dbReference type="EC" id="2.1.1.37" evidence="1"/>
<dbReference type="GO" id="GO:0009307">
    <property type="term" value="P:DNA restriction-modification system"/>
    <property type="evidence" value="ECO:0007669"/>
    <property type="project" value="UniProtKB-KW"/>
</dbReference>
<evidence type="ECO:0000313" key="9">
    <source>
        <dbReference type="EMBL" id="MBE0329384.1"/>
    </source>
</evidence>
<dbReference type="SUPFAM" id="SSF53335">
    <property type="entry name" value="S-adenosyl-L-methionine-dependent methyltransferases"/>
    <property type="match status" value="1"/>
</dbReference>
<dbReference type="InterPro" id="IPR029063">
    <property type="entry name" value="SAM-dependent_MTases_sf"/>
</dbReference>
<evidence type="ECO:0000256" key="3">
    <source>
        <dbReference type="ARBA" id="ARBA00022679"/>
    </source>
</evidence>
<keyword evidence="5" id="KW-0680">Restriction system</keyword>
<dbReference type="Gene3D" id="3.90.120.10">
    <property type="entry name" value="DNA Methylase, subunit A, domain 2"/>
    <property type="match status" value="1"/>
</dbReference>
<reference evidence="9" key="1">
    <citation type="submission" date="2020-09" db="EMBL/GenBank/DDBJ databases">
        <title>Distribution of Beta-Lactamase Producing Gram-Negative Bacterial Isolates in Isabela River of Santo Domingo, Dominican Republic.</title>
        <authorList>
            <person name="Calderon V."/>
            <person name="Bonnelly R."/>
            <person name="Del Rosario C."/>
            <person name="Duarte A."/>
            <person name="Barauna R."/>
            <person name="Juca Ramos R.T."/>
            <person name="Perdomo O.P."/>
            <person name="Rodriguez De Francisco L.E."/>
            <person name="Franco De Los Santos E.F."/>
        </authorList>
    </citation>
    <scope>NUCLEOTIDE SEQUENCE</scope>
    <source>
        <strain evidence="9">INTEC_BI15</strain>
    </source>
</reference>
<dbReference type="Pfam" id="PF00145">
    <property type="entry name" value="DNA_methylase"/>
    <property type="match status" value="1"/>
</dbReference>
<accession>A0AAP1QVM3</accession>
<keyword evidence="4 7" id="KW-0949">S-adenosyl-L-methionine</keyword>
<sequence length="356" mass="39826">MKKEVSLIKAIDLFCGAGGLTHGLIKSGIDVIAGYDIEESCRFAYEYNNKAQFITKDITTLDSKDIKELFKNSNYTLLAGCAPCQPFSTYARSSKQRVTGKDHRWDLLTNFGQIVSEVKPDFVTMENVPGLAEEQVFKDFLSLLLKYDYNIDFQIIFCPDYGMAQTRKRLVLVASRVCPIFLPQPTHTPETYQTVFDVIGHLPPIKAGQIHPEDPLHRSSALTDINLRRIKASKPGGTWLDWSEDLRANCHKKISGITYPSVYGRMSWNEPAPTITTQCNGYGNGRFGHPEQDRAISLREAAIIQSFPETYQFTSPKEKSPGIVSLAKMIGNAVPVRLGEIVGQSILLALKNMQKN</sequence>
<dbReference type="InterPro" id="IPR001525">
    <property type="entry name" value="C5_MeTfrase"/>
</dbReference>
<dbReference type="GO" id="GO:0003886">
    <property type="term" value="F:DNA (cytosine-5-)-methyltransferase activity"/>
    <property type="evidence" value="ECO:0007669"/>
    <property type="project" value="UniProtKB-EC"/>
</dbReference>
<proteinExistence type="inferred from homology"/>
<dbReference type="PROSITE" id="PS51679">
    <property type="entry name" value="SAM_MT_C5"/>
    <property type="match status" value="1"/>
</dbReference>
<dbReference type="InterPro" id="IPR031303">
    <property type="entry name" value="C5_meth_CS"/>
</dbReference>